<evidence type="ECO:0008006" key="4">
    <source>
        <dbReference type="Google" id="ProtNLM"/>
    </source>
</evidence>
<proteinExistence type="predicted"/>
<dbReference type="SUPFAM" id="SSF50494">
    <property type="entry name" value="Trypsin-like serine proteases"/>
    <property type="match status" value="1"/>
</dbReference>
<dbReference type="EMBL" id="CAJB01000161">
    <property type="protein sequence ID" value="CCH78041.1"/>
    <property type="molecule type" value="Genomic_DNA"/>
</dbReference>
<name>A0A077LWD3_9MICO</name>
<reference evidence="2 3" key="1">
    <citation type="journal article" date="2013" name="ISME J.">
        <title>A metabolic model for members of the genus Tetrasphaera involved in enhanced biological phosphorus removal.</title>
        <authorList>
            <person name="Kristiansen R."/>
            <person name="Nguyen H.T.T."/>
            <person name="Saunders A.M."/>
            <person name="Nielsen J.L."/>
            <person name="Wimmer R."/>
            <person name="Le V.Q."/>
            <person name="McIlroy S.J."/>
            <person name="Petrovski S."/>
            <person name="Seviour R.J."/>
            <person name="Calteau A."/>
            <person name="Nielsen K.L."/>
            <person name="Nielsen P.H."/>
        </authorList>
    </citation>
    <scope>NUCLEOTIDE SEQUENCE [LARGE SCALE GENOMIC DNA]</scope>
    <source>
        <strain evidence="2 3">T1-X7</strain>
    </source>
</reference>
<dbReference type="PANTHER" id="PTHR15462">
    <property type="entry name" value="SERINE PROTEASE"/>
    <property type="match status" value="1"/>
</dbReference>
<comment type="caution">
    <text evidence="2">The sequence shown here is derived from an EMBL/GenBank/DDBJ whole genome shotgun (WGS) entry which is preliminary data.</text>
</comment>
<evidence type="ECO:0000313" key="2">
    <source>
        <dbReference type="EMBL" id="CCH78041.1"/>
    </source>
</evidence>
<dbReference type="STRING" id="1194083.BN12_2430004"/>
<dbReference type="Proteomes" id="UP000035721">
    <property type="component" value="Unassembled WGS sequence"/>
</dbReference>
<sequence>MLTTTNATAAVAPSPVVVHTVAATEAASTSSYWTAARMRSAKPADVVVSPSAAKAAVAAPRADGPAGTVAGSGTAAKATSAAAPLAAYTFVKVPVSATKKWPQRLNGKLFFTNGGTNWVCSGTSVAAASAPVQNEVWTAGHCTANTEGSKAFDTYAQFIPAYNGKGKTEKQIAPFGRFTATQYITTTAWLNNGDLSVDLGAIRVGTNAKGQTLGQAVGWDGFAWNQSYQQQFNAFGYPAAAPYNGQSMYRDRASTSSTANVGGVGPVTLGIPNPMTGGSSGGEWAIQWNANQGASGYINGHNDFKFTNDPLTMYSPYFNSLANTVRCFGASSC</sequence>
<gene>
    <name evidence="2" type="ORF">BN12_2430004</name>
</gene>
<organism evidence="2 3">
    <name type="scientific">Nostocoides japonicum T1-X7</name>
    <dbReference type="NCBI Taxonomy" id="1194083"/>
    <lineage>
        <taxon>Bacteria</taxon>
        <taxon>Bacillati</taxon>
        <taxon>Actinomycetota</taxon>
        <taxon>Actinomycetes</taxon>
        <taxon>Micrococcales</taxon>
        <taxon>Intrasporangiaceae</taxon>
        <taxon>Nostocoides</taxon>
    </lineage>
</organism>
<keyword evidence="1" id="KW-0732">Signal</keyword>
<dbReference type="Gene3D" id="2.40.10.10">
    <property type="entry name" value="Trypsin-like serine proteases"/>
    <property type="match status" value="2"/>
</dbReference>
<evidence type="ECO:0000256" key="1">
    <source>
        <dbReference type="ARBA" id="ARBA00022729"/>
    </source>
</evidence>
<keyword evidence="3" id="KW-1185">Reference proteome</keyword>
<evidence type="ECO:0000313" key="3">
    <source>
        <dbReference type="Proteomes" id="UP000035721"/>
    </source>
</evidence>
<dbReference type="OrthoDB" id="5121599at2"/>
<dbReference type="PANTHER" id="PTHR15462:SF19">
    <property type="entry name" value="PEPTIDASE S1 DOMAIN-CONTAINING PROTEIN"/>
    <property type="match status" value="1"/>
</dbReference>
<dbReference type="InterPro" id="IPR043504">
    <property type="entry name" value="Peptidase_S1_PA_chymotrypsin"/>
</dbReference>
<dbReference type="InterPro" id="IPR050966">
    <property type="entry name" value="Glutamyl_endopeptidase"/>
</dbReference>
<protein>
    <recommendedName>
        <fullName evidence="4">Peptidase S1 domain-containing protein</fullName>
    </recommendedName>
</protein>
<dbReference type="AlphaFoldDB" id="A0A077LWD3"/>
<dbReference type="InterPro" id="IPR009003">
    <property type="entry name" value="Peptidase_S1_PA"/>
</dbReference>
<accession>A0A077LWD3</accession>